<accession>S4Y629</accession>
<reference evidence="1 2" key="1">
    <citation type="journal article" date="2013" name="Sci. Rep.">
        <title>Extraordinary expansion of a Sorangium cellulosum genome from an alkaline milieu.</title>
        <authorList>
            <person name="Han K."/>
            <person name="Li Z.F."/>
            <person name="Peng R."/>
            <person name="Zhu L.P."/>
            <person name="Zhou T."/>
            <person name="Wang L.G."/>
            <person name="Li S.G."/>
            <person name="Zhang X.B."/>
            <person name="Hu W."/>
            <person name="Wu Z.H."/>
            <person name="Qin N."/>
            <person name="Li Y.Z."/>
        </authorList>
    </citation>
    <scope>NUCLEOTIDE SEQUENCE [LARGE SCALE GENOMIC DNA]</scope>
    <source>
        <strain evidence="1 2">So0157-2</strain>
    </source>
</reference>
<organism evidence="1 2">
    <name type="scientific">Sorangium cellulosum So0157-2</name>
    <dbReference type="NCBI Taxonomy" id="1254432"/>
    <lineage>
        <taxon>Bacteria</taxon>
        <taxon>Pseudomonadati</taxon>
        <taxon>Myxococcota</taxon>
        <taxon>Polyangia</taxon>
        <taxon>Polyangiales</taxon>
        <taxon>Polyangiaceae</taxon>
        <taxon>Sorangium</taxon>
    </lineage>
</organism>
<dbReference type="AlphaFoldDB" id="S4Y629"/>
<evidence type="ECO:0000313" key="2">
    <source>
        <dbReference type="Proteomes" id="UP000014803"/>
    </source>
</evidence>
<protein>
    <submittedName>
        <fullName evidence="1">Uncharacterized protein</fullName>
    </submittedName>
</protein>
<dbReference type="Proteomes" id="UP000014803">
    <property type="component" value="Chromosome"/>
</dbReference>
<name>S4Y629_SORCE</name>
<dbReference type="HOGENOM" id="CLU_3348747_0_0_7"/>
<sequence length="37" mass="3426">MGLAADEAALAGGRIACRSATSETAGSGVAARSASST</sequence>
<dbReference type="KEGG" id="scu:SCE1572_40725"/>
<proteinExistence type="predicted"/>
<evidence type="ECO:0000313" key="1">
    <source>
        <dbReference type="EMBL" id="AGP40284.1"/>
    </source>
</evidence>
<dbReference type="EMBL" id="CP003969">
    <property type="protein sequence ID" value="AGP40284.1"/>
    <property type="molecule type" value="Genomic_DNA"/>
</dbReference>
<gene>
    <name evidence="1" type="ORF">SCE1572_40725</name>
</gene>